<organism evidence="2 3">
    <name type="scientific">Sorangium cellulosum</name>
    <name type="common">Polyangium cellulosum</name>
    <dbReference type="NCBI Taxonomy" id="56"/>
    <lineage>
        <taxon>Bacteria</taxon>
        <taxon>Pseudomonadati</taxon>
        <taxon>Myxococcota</taxon>
        <taxon>Polyangia</taxon>
        <taxon>Polyangiales</taxon>
        <taxon>Polyangiaceae</taxon>
        <taxon>Sorangium</taxon>
    </lineage>
</organism>
<dbReference type="AlphaFoldDB" id="A0A2L0EZH0"/>
<feature type="region of interest" description="Disordered" evidence="1">
    <location>
        <begin position="111"/>
        <end position="131"/>
    </location>
</feature>
<sequence>MQTCSWRLSWRPVSSKTWADAAMLPSTQGSRASVNLASERRGNPLHAFNAAQNSRKISAGLRSLGVNRRTCHSEAKCAEARIFLLSVSHTARVSLQSGEAFAVRSPRLGCARRRSSRRRSPGDRGARGRRLKRGRGMDELLCGRARAAANGADRAPGEARQATWATRSYRIPASGLGYSLRETPQEGAIFGLLRARRLTADGSPWSKSGRERVRTDECLARLAAGEHQSYTCRSCPVQGRVRSHAADAGFGQGCSCITHRARVLLYHPSNPKT</sequence>
<dbReference type="Proteomes" id="UP000238348">
    <property type="component" value="Chromosome"/>
</dbReference>
<proteinExistence type="predicted"/>
<accession>A0A2L0EZH0</accession>
<dbReference type="EMBL" id="CP012673">
    <property type="protein sequence ID" value="AUX44708.1"/>
    <property type="molecule type" value="Genomic_DNA"/>
</dbReference>
<reference evidence="2 3" key="1">
    <citation type="submission" date="2015-09" db="EMBL/GenBank/DDBJ databases">
        <title>Sorangium comparison.</title>
        <authorList>
            <person name="Zaburannyi N."/>
            <person name="Bunk B."/>
            <person name="Overmann J."/>
            <person name="Mueller R."/>
        </authorList>
    </citation>
    <scope>NUCLEOTIDE SEQUENCE [LARGE SCALE GENOMIC DNA]</scope>
    <source>
        <strain evidence="2 3">So ce26</strain>
    </source>
</reference>
<gene>
    <name evidence="2" type="ORF">SOCE26_061750</name>
</gene>
<evidence type="ECO:0000313" key="2">
    <source>
        <dbReference type="EMBL" id="AUX44708.1"/>
    </source>
</evidence>
<protein>
    <submittedName>
        <fullName evidence="2">Uncharacterized protein</fullName>
    </submittedName>
</protein>
<evidence type="ECO:0000256" key="1">
    <source>
        <dbReference type="SAM" id="MobiDB-lite"/>
    </source>
</evidence>
<evidence type="ECO:0000313" key="3">
    <source>
        <dbReference type="Proteomes" id="UP000238348"/>
    </source>
</evidence>
<name>A0A2L0EZH0_SORCE</name>